<name>A0A554JCM4_9BACT</name>
<proteinExistence type="predicted"/>
<organism evidence="1 2">
    <name type="scientific">Candidatus Doudnabacteria bacterium Gr01-1014_77</name>
    <dbReference type="NCBI Taxonomy" id="2017133"/>
    <lineage>
        <taxon>Bacteria</taxon>
        <taxon>Candidatus Doudnaibacteriota</taxon>
    </lineage>
</organism>
<gene>
    <name evidence="1" type="ORF">G01um101477_246</name>
</gene>
<reference evidence="1 2" key="1">
    <citation type="submission" date="2017-07" db="EMBL/GenBank/DDBJ databases">
        <title>Mechanisms for carbon and nitrogen cycling indicate functional differentiation within the Candidate Phyla Radiation.</title>
        <authorList>
            <person name="Danczak R.E."/>
            <person name="Johnston M.D."/>
            <person name="Kenah C."/>
            <person name="Slattery M."/>
            <person name="Wrighton K.C."/>
            <person name="Wilkins M.J."/>
        </authorList>
    </citation>
    <scope>NUCLEOTIDE SEQUENCE [LARGE SCALE GENOMIC DNA]</scope>
    <source>
        <strain evidence="1">Gr01-1014_77</strain>
    </source>
</reference>
<sequence length="81" mass="9291">MSGYGDVKRRRMKRLLKWLKTTKGVEVKQGGNHTILRCIQNGAAIPVPSSHSVVNKHIVKDVMEWCIKNGICTREEFDKRL</sequence>
<protein>
    <recommendedName>
        <fullName evidence="3">YcfA family protein</fullName>
    </recommendedName>
</protein>
<evidence type="ECO:0008006" key="3">
    <source>
        <dbReference type="Google" id="ProtNLM"/>
    </source>
</evidence>
<comment type="caution">
    <text evidence="1">The sequence shown here is derived from an EMBL/GenBank/DDBJ whole genome shotgun (WGS) entry which is preliminary data.</text>
</comment>
<evidence type="ECO:0000313" key="1">
    <source>
        <dbReference type="EMBL" id="TSC66040.1"/>
    </source>
</evidence>
<evidence type="ECO:0000313" key="2">
    <source>
        <dbReference type="Proteomes" id="UP000319613"/>
    </source>
</evidence>
<dbReference type="AlphaFoldDB" id="A0A554JCM4"/>
<dbReference type="Proteomes" id="UP000319613">
    <property type="component" value="Unassembled WGS sequence"/>
</dbReference>
<dbReference type="EMBL" id="VMFF01000017">
    <property type="protein sequence ID" value="TSC66040.1"/>
    <property type="molecule type" value="Genomic_DNA"/>
</dbReference>
<accession>A0A554JCM4</accession>